<dbReference type="EC" id="2.7.1.166" evidence="4 15"/>
<reference evidence="16 17" key="1">
    <citation type="submission" date="2019-02" db="EMBL/GenBank/DDBJ databases">
        <title>Shewanella sp. D4-2 isolated from Dokdo Island.</title>
        <authorList>
            <person name="Baek K."/>
        </authorList>
    </citation>
    <scope>NUCLEOTIDE SEQUENCE [LARGE SCALE GENOMIC DNA]</scope>
    <source>
        <strain evidence="16 17">D4-2</strain>
    </source>
</reference>
<name>A0A411PHP9_9GAMM</name>
<comment type="subcellular location">
    <subcellularLocation>
        <location evidence="1 15">Cell inner membrane</location>
        <topology evidence="1 15">Peripheral membrane protein</topology>
        <orientation evidence="1 15">Cytoplasmic side</orientation>
    </subcellularLocation>
</comment>
<keyword evidence="10 15" id="KW-0067">ATP-binding</keyword>
<evidence type="ECO:0000313" key="17">
    <source>
        <dbReference type="Proteomes" id="UP000291106"/>
    </source>
</evidence>
<dbReference type="RefSeq" id="WP_130599987.1">
    <property type="nucleotide sequence ID" value="NZ_CP036200.1"/>
</dbReference>
<comment type="catalytic activity">
    <reaction evidence="14 15">
        <text>an alpha-Kdo-(2-&gt;6)-lipid IVA + ATP = a 4-O-phospho-alpha-Kdo-(2-&gt;6)-lipid IVA + ADP + H(+)</text>
        <dbReference type="Rhea" id="RHEA:74271"/>
        <dbReference type="ChEBI" id="CHEBI:15378"/>
        <dbReference type="ChEBI" id="CHEBI:30616"/>
        <dbReference type="ChEBI" id="CHEBI:176428"/>
        <dbReference type="ChEBI" id="CHEBI:193140"/>
        <dbReference type="ChEBI" id="CHEBI:456216"/>
        <dbReference type="EC" id="2.7.1.166"/>
    </reaction>
</comment>
<evidence type="ECO:0000256" key="13">
    <source>
        <dbReference type="ARBA" id="ARBA00029511"/>
    </source>
</evidence>
<comment type="pathway">
    <text evidence="2 15">Bacterial outer membrane biogenesis; LPS core biosynthesis.</text>
</comment>
<dbReference type="GO" id="GO:0005886">
    <property type="term" value="C:plasma membrane"/>
    <property type="evidence" value="ECO:0007669"/>
    <property type="project" value="UniProtKB-SubCell"/>
</dbReference>
<dbReference type="AlphaFoldDB" id="A0A411PHP9"/>
<sequence length="254" mass="29377">MQIKSTPTGVIAWCCEQAANLTPEDFKVTPWQEKGQVTGQSRGRYTTWFVKPEQLEKTEHSVKPEQSVNEHDDCEWVLRHYWRGGLAEKLSKDAYLYTGKLNTRAFAELALLEKLYQQGFAVPRPIAANVERFALWYRADIIIERIAGAKDLVAHLSNEPMTDAQWQHLGATIAKFHQHGVYHADLNAKNILLSADKFYLIDFDRGEMRKPYNSWQQANLARLLRSFNKELGKQPQLHFSEDNWQQLIRGYQSA</sequence>
<accession>A0A411PHP9</accession>
<proteinExistence type="inferred from homology"/>
<evidence type="ECO:0000256" key="1">
    <source>
        <dbReference type="ARBA" id="ARBA00004515"/>
    </source>
</evidence>
<evidence type="ECO:0000256" key="6">
    <source>
        <dbReference type="ARBA" id="ARBA00022519"/>
    </source>
</evidence>
<comment type="function">
    <text evidence="15">Catalyzes the ATP-dependent phosphorylation of the 3-deoxy-D-manno-octulosonic acid (Kdo) residue in Kdo-lipid IV(A) at the 4-OH position.</text>
</comment>
<evidence type="ECO:0000256" key="15">
    <source>
        <dbReference type="HAMAP-Rule" id="MF_00521"/>
    </source>
</evidence>
<dbReference type="NCBIfam" id="NF002475">
    <property type="entry name" value="PRK01723.1"/>
    <property type="match status" value="1"/>
</dbReference>
<keyword evidence="12 15" id="KW-0472">Membrane</keyword>
<keyword evidence="8 15" id="KW-0547">Nucleotide-binding</keyword>
<dbReference type="Pfam" id="PF06293">
    <property type="entry name" value="Kdo"/>
    <property type="match status" value="1"/>
</dbReference>
<dbReference type="GO" id="GO:0016301">
    <property type="term" value="F:kinase activity"/>
    <property type="evidence" value="ECO:0007669"/>
    <property type="project" value="UniProtKB-KW"/>
</dbReference>
<dbReference type="GO" id="GO:0016773">
    <property type="term" value="F:phosphotransferase activity, alcohol group as acceptor"/>
    <property type="evidence" value="ECO:0007669"/>
    <property type="project" value="UniProtKB-UniRule"/>
</dbReference>
<keyword evidence="7 15" id="KW-0808">Transferase</keyword>
<dbReference type="InterPro" id="IPR011009">
    <property type="entry name" value="Kinase-like_dom_sf"/>
</dbReference>
<evidence type="ECO:0000313" key="16">
    <source>
        <dbReference type="EMBL" id="QBF83151.1"/>
    </source>
</evidence>
<gene>
    <name evidence="15" type="primary">kdkA</name>
    <name evidence="16" type="ORF">EXU30_10925</name>
</gene>
<keyword evidence="9 15" id="KW-0418">Kinase</keyword>
<dbReference type="Proteomes" id="UP000291106">
    <property type="component" value="Chromosome"/>
</dbReference>
<dbReference type="EMBL" id="CP036200">
    <property type="protein sequence ID" value="QBF83151.1"/>
    <property type="molecule type" value="Genomic_DNA"/>
</dbReference>
<keyword evidence="17" id="KW-1185">Reference proteome</keyword>
<evidence type="ECO:0000256" key="8">
    <source>
        <dbReference type="ARBA" id="ARBA00022741"/>
    </source>
</evidence>
<evidence type="ECO:0000256" key="5">
    <source>
        <dbReference type="ARBA" id="ARBA00022475"/>
    </source>
</evidence>
<evidence type="ECO:0000256" key="9">
    <source>
        <dbReference type="ARBA" id="ARBA00022777"/>
    </source>
</evidence>
<dbReference type="SUPFAM" id="SSF56112">
    <property type="entry name" value="Protein kinase-like (PK-like)"/>
    <property type="match status" value="1"/>
</dbReference>
<feature type="active site" evidence="15">
    <location>
        <position position="185"/>
    </location>
</feature>
<dbReference type="Gene3D" id="1.10.510.10">
    <property type="entry name" value="Transferase(Phosphotransferase) domain 1"/>
    <property type="match status" value="1"/>
</dbReference>
<dbReference type="KEGG" id="smai:EXU30_10925"/>
<dbReference type="HAMAP" id="MF_00521">
    <property type="entry name" value="KDO_kinase"/>
    <property type="match status" value="1"/>
</dbReference>
<organism evidence="16 17">
    <name type="scientific">Shewanella maritima</name>
    <dbReference type="NCBI Taxonomy" id="2520507"/>
    <lineage>
        <taxon>Bacteria</taxon>
        <taxon>Pseudomonadati</taxon>
        <taxon>Pseudomonadota</taxon>
        <taxon>Gammaproteobacteria</taxon>
        <taxon>Alteromonadales</taxon>
        <taxon>Shewanellaceae</taxon>
        <taxon>Shewanella</taxon>
    </lineage>
</organism>
<protein>
    <recommendedName>
        <fullName evidence="13 15">3-deoxy-D-manno-octulosonic acid kinase</fullName>
        <shortName evidence="15">Kdo kinase</shortName>
        <ecNumber evidence="4 15">2.7.1.166</ecNumber>
    </recommendedName>
</protein>
<evidence type="ECO:0000256" key="10">
    <source>
        <dbReference type="ARBA" id="ARBA00022840"/>
    </source>
</evidence>
<dbReference type="UniPathway" id="UPA00958"/>
<evidence type="ECO:0000256" key="12">
    <source>
        <dbReference type="ARBA" id="ARBA00023136"/>
    </source>
</evidence>
<dbReference type="GO" id="GO:0009244">
    <property type="term" value="P:lipopolysaccharide core region biosynthetic process"/>
    <property type="evidence" value="ECO:0007669"/>
    <property type="project" value="UniProtKB-UniRule"/>
</dbReference>
<evidence type="ECO:0000256" key="11">
    <source>
        <dbReference type="ARBA" id="ARBA00022985"/>
    </source>
</evidence>
<dbReference type="GO" id="GO:0005524">
    <property type="term" value="F:ATP binding"/>
    <property type="evidence" value="ECO:0007669"/>
    <property type="project" value="UniProtKB-UniRule"/>
</dbReference>
<keyword evidence="6 15" id="KW-0997">Cell inner membrane</keyword>
<evidence type="ECO:0000256" key="4">
    <source>
        <dbReference type="ARBA" id="ARBA00011988"/>
    </source>
</evidence>
<dbReference type="OrthoDB" id="6854449at2"/>
<evidence type="ECO:0000256" key="2">
    <source>
        <dbReference type="ARBA" id="ARBA00004713"/>
    </source>
</evidence>
<evidence type="ECO:0000256" key="14">
    <source>
        <dbReference type="ARBA" id="ARBA00034417"/>
    </source>
</evidence>
<dbReference type="InterPro" id="IPR022826">
    <property type="entry name" value="KDO_kinase"/>
</dbReference>
<keyword evidence="5 15" id="KW-1003">Cell membrane</keyword>
<evidence type="ECO:0000256" key="3">
    <source>
        <dbReference type="ARBA" id="ARBA00010327"/>
    </source>
</evidence>
<evidence type="ECO:0000256" key="7">
    <source>
        <dbReference type="ARBA" id="ARBA00022679"/>
    </source>
</evidence>
<keyword evidence="11 15" id="KW-0448">Lipopolysaccharide biosynthesis</keyword>
<comment type="similarity">
    <text evidence="3 15">Belongs to the protein kinase superfamily. KdkA/RfaP family.</text>
</comment>